<dbReference type="Proteomes" id="UP000070133">
    <property type="component" value="Unassembled WGS sequence"/>
</dbReference>
<dbReference type="GO" id="GO:0016036">
    <property type="term" value="P:cellular response to phosphate starvation"/>
    <property type="evidence" value="ECO:0007669"/>
    <property type="project" value="TreeGrafter"/>
</dbReference>
<accession>A0A139HR23</accession>
<feature type="compositionally biased region" description="Basic and acidic residues" evidence="7">
    <location>
        <begin position="363"/>
        <end position="374"/>
    </location>
</feature>
<dbReference type="PROSITE" id="PS51382">
    <property type="entry name" value="SPX"/>
    <property type="match status" value="1"/>
</dbReference>
<feature type="signal peptide" evidence="9">
    <location>
        <begin position="1"/>
        <end position="21"/>
    </location>
</feature>
<dbReference type="GO" id="GO:0006817">
    <property type="term" value="P:phosphate ion transport"/>
    <property type="evidence" value="ECO:0007669"/>
    <property type="project" value="TreeGrafter"/>
</dbReference>
<proteinExistence type="inferred from homology"/>
<dbReference type="GO" id="GO:0000822">
    <property type="term" value="F:inositol hexakisphosphate binding"/>
    <property type="evidence" value="ECO:0007669"/>
    <property type="project" value="TreeGrafter"/>
</dbReference>
<feature type="region of interest" description="Disordered" evidence="7">
    <location>
        <begin position="963"/>
        <end position="1149"/>
    </location>
</feature>
<keyword evidence="9" id="KW-0732">Signal</keyword>
<feature type="transmembrane region" description="Helical" evidence="8">
    <location>
        <begin position="616"/>
        <end position="636"/>
    </location>
</feature>
<feature type="transmembrane region" description="Helical" evidence="8">
    <location>
        <begin position="838"/>
        <end position="862"/>
    </location>
</feature>
<feature type="compositionally biased region" description="Polar residues" evidence="7">
    <location>
        <begin position="375"/>
        <end position="388"/>
    </location>
</feature>
<feature type="region of interest" description="Disordered" evidence="7">
    <location>
        <begin position="363"/>
        <end position="388"/>
    </location>
</feature>
<dbReference type="GO" id="GO:0005886">
    <property type="term" value="C:plasma membrane"/>
    <property type="evidence" value="ECO:0007669"/>
    <property type="project" value="TreeGrafter"/>
</dbReference>
<feature type="region of interest" description="Disordered" evidence="7">
    <location>
        <begin position="154"/>
        <end position="237"/>
    </location>
</feature>
<comment type="similarity">
    <text evidence="2">Belongs to the SYG1 (TC 2.A.94) family.</text>
</comment>
<evidence type="ECO:0000313" key="13">
    <source>
        <dbReference type="Proteomes" id="UP000070133"/>
    </source>
</evidence>
<feature type="transmembrane region" description="Helical" evidence="8">
    <location>
        <begin position="883"/>
        <end position="905"/>
    </location>
</feature>
<evidence type="ECO:0000256" key="1">
    <source>
        <dbReference type="ARBA" id="ARBA00004141"/>
    </source>
</evidence>
<feature type="region of interest" description="Disordered" evidence="7">
    <location>
        <begin position="58"/>
        <end position="123"/>
    </location>
</feature>
<evidence type="ECO:0000256" key="9">
    <source>
        <dbReference type="SAM" id="SignalP"/>
    </source>
</evidence>
<evidence type="ECO:0000259" key="11">
    <source>
        <dbReference type="PROSITE" id="PS51382"/>
    </source>
</evidence>
<evidence type="ECO:0000256" key="8">
    <source>
        <dbReference type="SAM" id="Phobius"/>
    </source>
</evidence>
<organism evidence="12 13">
    <name type="scientific">Pseudocercospora eumusae</name>
    <dbReference type="NCBI Taxonomy" id="321146"/>
    <lineage>
        <taxon>Eukaryota</taxon>
        <taxon>Fungi</taxon>
        <taxon>Dikarya</taxon>
        <taxon>Ascomycota</taxon>
        <taxon>Pezizomycotina</taxon>
        <taxon>Dothideomycetes</taxon>
        <taxon>Dothideomycetidae</taxon>
        <taxon>Mycosphaerellales</taxon>
        <taxon>Mycosphaerellaceae</taxon>
        <taxon>Pseudocercospora</taxon>
    </lineage>
</organism>
<evidence type="ECO:0000313" key="12">
    <source>
        <dbReference type="EMBL" id="KXT04849.1"/>
    </source>
</evidence>
<evidence type="ECO:0000256" key="3">
    <source>
        <dbReference type="ARBA" id="ARBA00022692"/>
    </source>
</evidence>
<dbReference type="CDD" id="cd14475">
    <property type="entry name" value="SPX_SYG1_like"/>
    <property type="match status" value="1"/>
</dbReference>
<feature type="compositionally biased region" description="Basic and acidic residues" evidence="7">
    <location>
        <begin position="1116"/>
        <end position="1134"/>
    </location>
</feature>
<feature type="compositionally biased region" description="Polar residues" evidence="7">
    <location>
        <begin position="1061"/>
        <end position="1081"/>
    </location>
</feature>
<feature type="compositionally biased region" description="Polar residues" evidence="7">
    <location>
        <begin position="217"/>
        <end position="228"/>
    </location>
</feature>
<keyword evidence="6" id="KW-0175">Coiled coil</keyword>
<dbReference type="PROSITE" id="PS51380">
    <property type="entry name" value="EXS"/>
    <property type="match status" value="1"/>
</dbReference>
<evidence type="ECO:0000256" key="7">
    <source>
        <dbReference type="SAM" id="MobiDB-lite"/>
    </source>
</evidence>
<dbReference type="PANTHER" id="PTHR10783:SF103">
    <property type="entry name" value="SOLUTE CARRIER FAMILY 53 MEMBER 1"/>
    <property type="match status" value="1"/>
</dbReference>
<name>A0A139HR23_9PEZI</name>
<keyword evidence="13" id="KW-1185">Reference proteome</keyword>
<feature type="compositionally biased region" description="Polar residues" evidence="7">
    <location>
        <begin position="1088"/>
        <end position="1097"/>
    </location>
</feature>
<keyword evidence="4 8" id="KW-1133">Transmembrane helix</keyword>
<feature type="transmembrane region" description="Helical" evidence="8">
    <location>
        <begin position="689"/>
        <end position="710"/>
    </location>
</feature>
<feature type="transmembrane region" description="Helical" evidence="8">
    <location>
        <begin position="657"/>
        <end position="677"/>
    </location>
</feature>
<dbReference type="GO" id="GO:0005794">
    <property type="term" value="C:Golgi apparatus"/>
    <property type="evidence" value="ECO:0007669"/>
    <property type="project" value="TreeGrafter"/>
</dbReference>
<protein>
    <recommendedName>
        <fullName evidence="14">SPX domain-containing protein</fullName>
    </recommendedName>
</protein>
<dbReference type="Pfam" id="PF03105">
    <property type="entry name" value="SPX"/>
    <property type="match status" value="1"/>
</dbReference>
<comment type="caution">
    <text evidence="12">The sequence shown here is derived from an EMBL/GenBank/DDBJ whole genome shotgun (WGS) entry which is preliminary data.</text>
</comment>
<evidence type="ECO:0000256" key="6">
    <source>
        <dbReference type="SAM" id="Coils"/>
    </source>
</evidence>
<feature type="domain" description="EXS" evidence="10">
    <location>
        <begin position="771"/>
        <end position="966"/>
    </location>
</feature>
<feature type="coiled-coil region" evidence="6">
    <location>
        <begin position="328"/>
        <end position="355"/>
    </location>
</feature>
<gene>
    <name evidence="12" type="ORF">AC578_3485</name>
</gene>
<keyword evidence="3 8" id="KW-0812">Transmembrane</keyword>
<dbReference type="InterPro" id="IPR004342">
    <property type="entry name" value="EXS_C"/>
</dbReference>
<feature type="compositionally biased region" description="Acidic residues" evidence="7">
    <location>
        <begin position="1135"/>
        <end position="1149"/>
    </location>
</feature>
<sequence length="1149" mass="129813">MHVCISSFFSIFIFITTMKFAKELDEQAIPEWKNEYFNYKQAKKKSSDESQLKAVAKATRSVPPSARPKTTPANSLLDAPVTTLLRRKKPSLASALSQQPPLSHVRSKSDSQSGLKPGNTIDFAHGAVDERSPLHTGDQGHHGRPGAKARMASYGSIIGSPPDDADRKRKQHDAPSLELPAPAVAVEDGADDGPPLSPKTSPLLPDKPGEAALPAAQLSTSYSSESNTPLPPATQMGHIGNAYEIRPATDQPQPPGGASSRLRDLFPQRTNSIPDSRPFMKRVFSVAGNTTPKKARDDHDVALEAYKELDFRQADFFLFLDRELAKIENFYRTKEDEAKERLEALREQLHIMREYRLAEIQAKEERHKHAHETSRGSANTPKMNGQNGKVSSEAERLALPSALKRPFRKSVDETAKVIDKFRPNRVGKTSIARENLGSPNLPGSHWVPDNEQRDYARKRAKEVPYRTAKRKMKSAMAEFYRLLELLKSYALVNRTAFRKINKKYDKTVDAHPKLQYTLEKVNSAHFVASEEVEHLMAAVEDLYARYFEKGNRKVAVSKLRTKTAKAGDFTGPVARTCALLAAGSVFGVQGLVKGAELLFTAPEPKHVHVAYLLQLYAGYFMMVLLAFLFVGCAGFFNEFRVNYQFIFELDNRQALNWLQMSEIPAWLYFILGVTIWLNFDLQAGGDTMFLYWIVVLIGLSVIALFLPFPVLYHKARIWFLYTLWRLLCSGLYGVEFRDFFMGDMFCSLTYSIGNIELFFCLFAGNWNTPTVCNSSNSRLLGFLTTLPGIWRAFQCIRRYRDTHQVFPHLVNCAKYGFTILQYMTLSLYRLDQNNGMRALFITMATLNGIYCSIWDIFMDWSLGDLYAPKKFLRPTLAYRKKAWIYYAAMVIDPILRFNWIFYAIYTSDAQHSSIVSFLVGFTEVLRRGMWTLFRVENEHCTNIERQKASRDIPLPYKIMEQDSTSRLITTPQSEGEEDTDKTVRRDHATAPFSPVVVPTTLEEAETGPDPYANKDFGRSKNKSKQQQDIPTLAERQAQLDGQSEPKPKPTTPRSLRDVFKGSSSARDGSALERQQSSNSGTLRFRRTGGSSSEQQMAGSPITHALQRVGTTIRAAHAFDYERKKKPEEMGTHADSDDDDDDDDESDREP</sequence>
<comment type="subcellular location">
    <subcellularLocation>
        <location evidence="1">Membrane</location>
        <topology evidence="1">Multi-pass membrane protein</topology>
    </subcellularLocation>
</comment>
<feature type="chain" id="PRO_5007806916" description="SPX domain-containing protein" evidence="9">
    <location>
        <begin position="22"/>
        <end position="1149"/>
    </location>
</feature>
<evidence type="ECO:0000256" key="2">
    <source>
        <dbReference type="ARBA" id="ARBA00009665"/>
    </source>
</evidence>
<dbReference type="EMBL" id="LFZN01000017">
    <property type="protein sequence ID" value="KXT04849.1"/>
    <property type="molecule type" value="Genomic_DNA"/>
</dbReference>
<dbReference type="Pfam" id="PF03124">
    <property type="entry name" value="EXS"/>
    <property type="match status" value="1"/>
</dbReference>
<evidence type="ECO:0000256" key="4">
    <source>
        <dbReference type="ARBA" id="ARBA00022989"/>
    </source>
</evidence>
<dbReference type="OrthoDB" id="9970435at2759"/>
<evidence type="ECO:0008006" key="14">
    <source>
        <dbReference type="Google" id="ProtNLM"/>
    </source>
</evidence>
<reference evidence="12 13" key="1">
    <citation type="submission" date="2015-07" db="EMBL/GenBank/DDBJ databases">
        <title>Comparative genomics of the Sigatoka disease complex on banana suggests a link between parallel evolutionary changes in Pseudocercospora fijiensis and Pseudocercospora eumusae and increased virulence on the banana host.</title>
        <authorList>
            <person name="Chang T.-C."/>
            <person name="Salvucci A."/>
            <person name="Crous P.W."/>
            <person name="Stergiopoulos I."/>
        </authorList>
    </citation>
    <scope>NUCLEOTIDE SEQUENCE [LARGE SCALE GENOMIC DNA]</scope>
    <source>
        <strain evidence="12 13">CBS 114824</strain>
    </source>
</reference>
<dbReference type="STRING" id="321146.A0A139HR23"/>
<evidence type="ECO:0000259" key="10">
    <source>
        <dbReference type="PROSITE" id="PS51380"/>
    </source>
</evidence>
<feature type="domain" description="SPX" evidence="11">
    <location>
        <begin position="18"/>
        <end position="518"/>
    </location>
</feature>
<evidence type="ECO:0000256" key="5">
    <source>
        <dbReference type="ARBA" id="ARBA00023136"/>
    </source>
</evidence>
<feature type="compositionally biased region" description="Basic and acidic residues" evidence="7">
    <location>
        <begin position="164"/>
        <end position="175"/>
    </location>
</feature>
<keyword evidence="5 8" id="KW-0472">Membrane</keyword>
<feature type="compositionally biased region" description="Polar residues" evidence="7">
    <location>
        <begin position="963"/>
        <end position="973"/>
    </location>
</feature>
<dbReference type="AlphaFoldDB" id="A0A139HR23"/>
<dbReference type="InterPro" id="IPR004331">
    <property type="entry name" value="SPX_dom"/>
</dbReference>
<dbReference type="PANTHER" id="PTHR10783">
    <property type="entry name" value="XENOTROPIC AND POLYTROPIC RETROVIRUS RECEPTOR 1-RELATED"/>
    <property type="match status" value="1"/>
</dbReference>